<keyword evidence="4" id="KW-0560">Oxidoreductase</keyword>
<dbReference type="EC" id="7.1.1.-" evidence="2"/>
<dbReference type="AlphaFoldDB" id="A0A347W2Q4"/>
<proteinExistence type="inferred from homology"/>
<dbReference type="GO" id="GO:0048038">
    <property type="term" value="F:quinone binding"/>
    <property type="evidence" value="ECO:0007669"/>
    <property type="project" value="UniProtKB-UniRule"/>
</dbReference>
<sequence length="243" mass="26541">MFELIAFYTFAFLSLCAFLVVVMSNNILYALSALAFGMILISSFFFLLSADFLGVVQIIVYTGAVVVMYAFGMMFFDINKEIKEKFHNQFLVWCICGALALCLFIAVGNLAGFKAASNADLSTNALAHLLYKDYLIAFEAAAVMLLMAMIAGIGLGAHKAEFPQDYNVGDDLDLDSKKRSNLPLETLDVGLCGAGISQTSFTETRFSDGAKVIDIKEAKVIDSKGITESIVETISEMETKKEQ</sequence>
<dbReference type="InterPro" id="IPR001457">
    <property type="entry name" value="NADH_UbQ/plastoQ_OxRdtase_su6"/>
</dbReference>
<evidence type="ECO:0000313" key="5">
    <source>
        <dbReference type="Proteomes" id="UP000029714"/>
    </source>
</evidence>
<reference evidence="3 6" key="4">
    <citation type="submission" date="2019-12" db="EMBL/GenBank/DDBJ databases">
        <title>Multi-Generational Helicobacter saguini Isolates.</title>
        <authorList>
            <person name="Mannion A."/>
            <person name="Shen Z."/>
            <person name="Fox J.G."/>
        </authorList>
    </citation>
    <scope>NUCLEOTIDE SEQUENCE [LARGE SCALE GENOMIC DNA]</scope>
    <source>
        <strain evidence="3">16-048</strain>
        <strain evidence="6">16-048 (F4)</strain>
    </source>
</reference>
<feature type="transmembrane region" description="Helical" evidence="2">
    <location>
        <begin position="28"/>
        <end position="48"/>
    </location>
</feature>
<comment type="catalytic activity">
    <reaction evidence="2">
        <text>a quinone + NADH + 5 H(+)(in) = a quinol + NAD(+) + 4 H(+)(out)</text>
        <dbReference type="Rhea" id="RHEA:57888"/>
        <dbReference type="ChEBI" id="CHEBI:15378"/>
        <dbReference type="ChEBI" id="CHEBI:24646"/>
        <dbReference type="ChEBI" id="CHEBI:57540"/>
        <dbReference type="ChEBI" id="CHEBI:57945"/>
        <dbReference type="ChEBI" id="CHEBI:132124"/>
    </reaction>
</comment>
<comment type="similarity">
    <text evidence="1 2">Belongs to the complex I subunit 6 family.</text>
</comment>
<dbReference type="GO" id="GO:0005886">
    <property type="term" value="C:plasma membrane"/>
    <property type="evidence" value="ECO:0007669"/>
    <property type="project" value="UniProtKB-SubCell"/>
</dbReference>
<reference evidence="4 5" key="2">
    <citation type="journal article" date="2016" name="Infect. Immun.">
        <title>Helicobacter saguini, a Novel Helicobacter Isolated from Cotton-Top Tamarins with Ulcerative Colitis, Has Proinflammatory Properties and Induces Typhlocolitis and Dysplasia in Gnotobiotic IL-10-/- Mice.</title>
        <authorList>
            <person name="Shen Z."/>
            <person name="Mannion A."/>
            <person name="Whary M.T."/>
            <person name="Muthupalani S."/>
            <person name="Sheh A."/>
            <person name="Feng Y."/>
            <person name="Gong G."/>
            <person name="Vandamme P."/>
            <person name="Holcombe H.R."/>
            <person name="Paster B.J."/>
            <person name="Fox J.G."/>
        </authorList>
    </citation>
    <scope>NUCLEOTIDE SEQUENCE [LARGE SCALE GENOMIC DNA]</scope>
    <source>
        <strain evidence="4 5">MIT 97-6194</strain>
    </source>
</reference>
<dbReference type="EMBL" id="QBIU01000001">
    <property type="protein sequence ID" value="MWV69122.1"/>
    <property type="molecule type" value="Genomic_DNA"/>
</dbReference>
<keyword evidence="2" id="KW-0812">Transmembrane</keyword>
<protein>
    <recommendedName>
        <fullName evidence="2">NADH-quinone oxidoreductase subunit J</fullName>
        <ecNumber evidence="2">7.1.1.-</ecNumber>
    </recommendedName>
</protein>
<dbReference type="RefSeq" id="WP_064773722.1">
    <property type="nucleotide sequence ID" value="NZ_JRMP02000009.1"/>
</dbReference>
<feature type="transmembrane region" description="Helical" evidence="2">
    <location>
        <begin position="90"/>
        <end position="114"/>
    </location>
</feature>
<evidence type="ECO:0000313" key="6">
    <source>
        <dbReference type="Proteomes" id="UP000477070"/>
    </source>
</evidence>
<dbReference type="Proteomes" id="UP000029714">
    <property type="component" value="Unassembled WGS sequence"/>
</dbReference>
<dbReference type="PANTHER" id="PTHR33269:SF17">
    <property type="entry name" value="NADH-UBIQUINONE OXIDOREDUCTASE CHAIN 6"/>
    <property type="match status" value="1"/>
</dbReference>
<keyword evidence="2" id="KW-0874">Quinone</keyword>
<dbReference type="EMBL" id="JRMP02000009">
    <property type="protein sequence ID" value="TLD94167.1"/>
    <property type="molecule type" value="Genomic_DNA"/>
</dbReference>
<dbReference type="Gene3D" id="1.20.120.1200">
    <property type="entry name" value="NADH-ubiquinone/plastoquinone oxidoreductase chain 6, subunit NuoJ"/>
    <property type="match status" value="1"/>
</dbReference>
<gene>
    <name evidence="3" type="ORF">DCO61_03590</name>
    <name evidence="4" type="ORF">LS64_006585</name>
</gene>
<evidence type="ECO:0000313" key="3">
    <source>
        <dbReference type="EMBL" id="MWV69122.1"/>
    </source>
</evidence>
<dbReference type="PANTHER" id="PTHR33269">
    <property type="entry name" value="NADH-UBIQUINONE OXIDOREDUCTASE CHAIN 6"/>
    <property type="match status" value="1"/>
</dbReference>
<keyword evidence="2" id="KW-1133">Transmembrane helix</keyword>
<evidence type="ECO:0000313" key="4">
    <source>
        <dbReference type="EMBL" id="TLD94167.1"/>
    </source>
</evidence>
<keyword evidence="5" id="KW-1185">Reference proteome</keyword>
<comment type="caution">
    <text evidence="4">The sequence shown here is derived from an EMBL/GenBank/DDBJ whole genome shotgun (WGS) entry which is preliminary data.</text>
</comment>
<dbReference type="GO" id="GO:0016491">
    <property type="term" value="F:oxidoreductase activity"/>
    <property type="evidence" value="ECO:0007669"/>
    <property type="project" value="UniProtKB-KW"/>
</dbReference>
<comment type="function">
    <text evidence="2">NDH-1 shuttles electrons from NADH, via FMN and iron-sulfur (Fe-S) centers, to quinones in the respiratory chain. Couples the redox reaction to proton translocation (for every two electrons transferred, four hydrogen ions are translocated across the cytoplasmic membrane), and thus conserves the redox energy in a proton gradient.</text>
</comment>
<reference evidence="4 5" key="1">
    <citation type="journal article" date="2014" name="Genome Announc.">
        <title>Draft genome sequences of eight enterohepatic helicobacter species isolated from both laboratory and wild rodents.</title>
        <authorList>
            <person name="Sheh A."/>
            <person name="Shen Z."/>
            <person name="Fox J.G."/>
        </authorList>
    </citation>
    <scope>NUCLEOTIDE SEQUENCE [LARGE SCALE GENOMIC DNA]</scope>
    <source>
        <strain evidence="4 5">MIT 97-6194</strain>
    </source>
</reference>
<keyword evidence="2" id="KW-0472">Membrane</keyword>
<accession>A0A347W2Q4</accession>
<dbReference type="GO" id="GO:0008137">
    <property type="term" value="F:NADH dehydrogenase (ubiquinone) activity"/>
    <property type="evidence" value="ECO:0007669"/>
    <property type="project" value="UniProtKB-UniRule"/>
</dbReference>
<dbReference type="NCBIfam" id="NF005167">
    <property type="entry name" value="PRK06638.2-2"/>
    <property type="match status" value="1"/>
</dbReference>
<keyword evidence="2" id="KW-0520">NAD</keyword>
<feature type="transmembrane region" description="Helical" evidence="2">
    <location>
        <begin position="54"/>
        <end position="78"/>
    </location>
</feature>
<dbReference type="OrthoDB" id="13239at2"/>
<evidence type="ECO:0000256" key="2">
    <source>
        <dbReference type="RuleBase" id="RU004429"/>
    </source>
</evidence>
<evidence type="ECO:0000256" key="1">
    <source>
        <dbReference type="ARBA" id="ARBA00005698"/>
    </source>
</evidence>
<name>A0A347W2Q4_9HELI</name>
<keyword evidence="2" id="KW-1003">Cell membrane</keyword>
<reference evidence="4" key="3">
    <citation type="submission" date="2018-04" db="EMBL/GenBank/DDBJ databases">
        <authorList>
            <person name="Sheh A."/>
            <person name="Shen Z."/>
            <person name="Mannion A.J."/>
            <person name="Fox J.G."/>
        </authorList>
    </citation>
    <scope>NUCLEOTIDE SEQUENCE</scope>
    <source>
        <strain evidence="4">MIT 97-6194</strain>
    </source>
</reference>
<dbReference type="Pfam" id="PF00499">
    <property type="entry name" value="Oxidored_q3"/>
    <property type="match status" value="1"/>
</dbReference>
<comment type="subcellular location">
    <subcellularLocation>
        <location evidence="2">Cell membrane</location>
        <topology evidence="2">Multi-pass membrane protein</topology>
    </subcellularLocation>
</comment>
<dbReference type="Proteomes" id="UP000477070">
    <property type="component" value="Unassembled WGS sequence"/>
</dbReference>
<organism evidence="4 5">
    <name type="scientific">Helicobacter saguini</name>
    <dbReference type="NCBI Taxonomy" id="1548018"/>
    <lineage>
        <taxon>Bacteria</taxon>
        <taxon>Pseudomonadati</taxon>
        <taxon>Campylobacterota</taxon>
        <taxon>Epsilonproteobacteria</taxon>
        <taxon>Campylobacterales</taxon>
        <taxon>Helicobacteraceae</taxon>
        <taxon>Helicobacter</taxon>
    </lineage>
</organism>
<dbReference type="InterPro" id="IPR042106">
    <property type="entry name" value="Nuo/plastoQ_OxRdtase_6_NuoJ"/>
</dbReference>
<feature type="transmembrane region" description="Helical" evidence="2">
    <location>
        <begin position="134"/>
        <end position="157"/>
    </location>
</feature>
<feature type="transmembrane region" description="Helical" evidence="2">
    <location>
        <begin position="6"/>
        <end position="23"/>
    </location>
</feature>